<evidence type="ECO:0000259" key="2">
    <source>
        <dbReference type="PROSITE" id="PS50181"/>
    </source>
</evidence>
<feature type="domain" description="F-box" evidence="2">
    <location>
        <begin position="20"/>
        <end position="68"/>
    </location>
</feature>
<dbReference type="InterPro" id="IPR036047">
    <property type="entry name" value="F-box-like_dom_sf"/>
</dbReference>
<dbReference type="SUPFAM" id="SSF81383">
    <property type="entry name" value="F-box domain"/>
    <property type="match status" value="1"/>
</dbReference>
<reference evidence="3" key="1">
    <citation type="submission" date="2021-06" db="EMBL/GenBank/DDBJ databases">
        <authorList>
            <person name="Kallberg Y."/>
            <person name="Tangrot J."/>
            <person name="Rosling A."/>
        </authorList>
    </citation>
    <scope>NUCLEOTIDE SEQUENCE</scope>
    <source>
        <strain evidence="3">CL551</strain>
    </source>
</reference>
<dbReference type="PROSITE" id="PS50181">
    <property type="entry name" value="FBOX"/>
    <property type="match status" value="1"/>
</dbReference>
<feature type="compositionally biased region" description="Polar residues" evidence="1">
    <location>
        <begin position="445"/>
        <end position="454"/>
    </location>
</feature>
<protein>
    <submittedName>
        <fullName evidence="3">8273_t:CDS:1</fullName>
    </submittedName>
</protein>
<dbReference type="EMBL" id="CAJVPV010001588">
    <property type="protein sequence ID" value="CAG8502016.1"/>
    <property type="molecule type" value="Genomic_DNA"/>
</dbReference>
<evidence type="ECO:0000313" key="4">
    <source>
        <dbReference type="Proteomes" id="UP000789342"/>
    </source>
</evidence>
<sequence>MAPNDTILVKGDDAAEKVKQQMLLSLPPEILGKIFLLTSLQTRTKVLSSVCESLNYFIFNHDLLWSKLNLNAIKNITDTTIPLIFNNNLPYNTRLCIRELYLNDVSITIESVRVVLKNCPNLRSLHLRTVKGTLEMSSLKQLIEELFCSEEEKSERVSQEDVKNKSDDLDDTPEPTGDEIEHAEVVINQNDAVKVTDKPLEVSRADHPCQLQTIYWYLDHDEWVWWSPEEKPNLENILRKVTNNPKASVQVPWCDFCNKQQACIQVKCTGKHFHYKCDACIADALSQQQTLDAEETQEQASNVPEDNIVENVNVEDNDNVNRNAADTNNNGNVAAVIPNTQIVNANDNAPEVRSDNDNGRAVAPQVLQDGGINRNEEIVQADEDGYVVITELRNNSTETTHVNDDDINDSTSVNQRPIEEVEAESSTQANDISMPGENAGGGMEGNTNTVENSGGTFEAEIAPYDNENGETSIPAEAITLPEHVGTNHAQELDVYFWW</sequence>
<keyword evidence="4" id="KW-1185">Reference proteome</keyword>
<dbReference type="InterPro" id="IPR032675">
    <property type="entry name" value="LRR_dom_sf"/>
</dbReference>
<feature type="compositionally biased region" description="Basic and acidic residues" evidence="1">
    <location>
        <begin position="157"/>
        <end position="167"/>
    </location>
</feature>
<proteinExistence type="predicted"/>
<feature type="compositionally biased region" description="Acidic residues" evidence="1">
    <location>
        <begin position="168"/>
        <end position="177"/>
    </location>
</feature>
<gene>
    <name evidence="3" type="ORF">AMORRO_LOCUS3298</name>
</gene>
<comment type="caution">
    <text evidence="3">The sequence shown here is derived from an EMBL/GenBank/DDBJ whole genome shotgun (WGS) entry which is preliminary data.</text>
</comment>
<evidence type="ECO:0000256" key="1">
    <source>
        <dbReference type="SAM" id="MobiDB-lite"/>
    </source>
</evidence>
<dbReference type="Proteomes" id="UP000789342">
    <property type="component" value="Unassembled WGS sequence"/>
</dbReference>
<evidence type="ECO:0000313" key="3">
    <source>
        <dbReference type="EMBL" id="CAG8502016.1"/>
    </source>
</evidence>
<dbReference type="OrthoDB" id="2393671at2759"/>
<dbReference type="InterPro" id="IPR001810">
    <property type="entry name" value="F-box_dom"/>
</dbReference>
<name>A0A9N9F0G6_9GLOM</name>
<dbReference type="Gene3D" id="3.80.10.10">
    <property type="entry name" value="Ribonuclease Inhibitor"/>
    <property type="match status" value="1"/>
</dbReference>
<organism evidence="3 4">
    <name type="scientific">Acaulospora morrowiae</name>
    <dbReference type="NCBI Taxonomy" id="94023"/>
    <lineage>
        <taxon>Eukaryota</taxon>
        <taxon>Fungi</taxon>
        <taxon>Fungi incertae sedis</taxon>
        <taxon>Mucoromycota</taxon>
        <taxon>Glomeromycotina</taxon>
        <taxon>Glomeromycetes</taxon>
        <taxon>Diversisporales</taxon>
        <taxon>Acaulosporaceae</taxon>
        <taxon>Acaulospora</taxon>
    </lineage>
</organism>
<accession>A0A9N9F0G6</accession>
<dbReference type="AlphaFoldDB" id="A0A9N9F0G6"/>
<feature type="region of interest" description="Disordered" evidence="1">
    <location>
        <begin position="419"/>
        <end position="454"/>
    </location>
</feature>
<feature type="region of interest" description="Disordered" evidence="1">
    <location>
        <begin position="157"/>
        <end position="177"/>
    </location>
</feature>